<feature type="domain" description="GXWXG" evidence="1">
    <location>
        <begin position="22"/>
        <end position="78"/>
    </location>
</feature>
<dbReference type="InterPro" id="IPR025568">
    <property type="entry name" value="DUF4334"/>
</dbReference>
<evidence type="ECO:0008006" key="5">
    <source>
        <dbReference type="Google" id="ProtNLM"/>
    </source>
</evidence>
<name>A0A074WE05_9PEZI</name>
<proteinExistence type="predicted"/>
<protein>
    <recommendedName>
        <fullName evidence="5">DUF4334 domain-containing protein</fullName>
    </recommendedName>
</protein>
<keyword evidence="4" id="KW-1185">Reference proteome</keyword>
<dbReference type="Pfam" id="PF14231">
    <property type="entry name" value="GXWXG"/>
    <property type="match status" value="1"/>
</dbReference>
<feature type="domain" description="DUF4334" evidence="2">
    <location>
        <begin position="111"/>
        <end position="166"/>
    </location>
</feature>
<dbReference type="RefSeq" id="XP_013422297.1">
    <property type="nucleotide sequence ID" value="XM_013566843.1"/>
</dbReference>
<dbReference type="OrthoDB" id="2213372at2759"/>
<dbReference type="Proteomes" id="UP000027730">
    <property type="component" value="Unassembled WGS sequence"/>
</dbReference>
<reference evidence="3 4" key="1">
    <citation type="journal article" date="2014" name="BMC Genomics">
        <title>Genome sequencing of four Aureobasidium pullulans varieties: biotechnological potential, stress tolerance, and description of new species.</title>
        <authorList>
            <person name="Gostin Ar C."/>
            <person name="Ohm R.A."/>
            <person name="Kogej T."/>
            <person name="Sonjak S."/>
            <person name="Turk M."/>
            <person name="Zajc J."/>
            <person name="Zalar P."/>
            <person name="Grube M."/>
            <person name="Sun H."/>
            <person name="Han J."/>
            <person name="Sharma A."/>
            <person name="Chiniquy J."/>
            <person name="Ngan C.Y."/>
            <person name="Lipzen A."/>
            <person name="Barry K."/>
            <person name="Grigoriev I.V."/>
            <person name="Gunde-Cimerman N."/>
        </authorList>
    </citation>
    <scope>NUCLEOTIDE SEQUENCE [LARGE SCALE GENOMIC DNA]</scope>
    <source>
        <strain evidence="3 4">CBS 147.97</strain>
    </source>
</reference>
<dbReference type="AlphaFoldDB" id="A0A074WE05"/>
<gene>
    <name evidence="3" type="ORF">M436DRAFT_68443</name>
</gene>
<dbReference type="Gene3D" id="2.40.128.580">
    <property type="entry name" value="GXWXG domain"/>
    <property type="match status" value="1"/>
</dbReference>
<evidence type="ECO:0000259" key="1">
    <source>
        <dbReference type="Pfam" id="PF14231"/>
    </source>
</evidence>
<evidence type="ECO:0000259" key="2">
    <source>
        <dbReference type="Pfam" id="PF14232"/>
    </source>
</evidence>
<sequence length="167" mass="18330">MGKSVQDLLAAGKATSAEAAAAFETLGPVRPEAIVGRWKGSELATGHAVDGTLSASGWYGKEFTERDAHPLLFQNKNGEVFAGNPTKTMALGARGESIVENQKEVETKDYQARIRVVEHKGVSTASMLYNEHPIIDHFRKVDDNTLLGVMDNLLMPEPPFYFVLRRE</sequence>
<dbReference type="InterPro" id="IPR025951">
    <property type="entry name" value="GXWXG_dom"/>
</dbReference>
<dbReference type="GeneID" id="25414429"/>
<dbReference type="HOGENOM" id="CLU_112092_0_0_1"/>
<accession>A0A074WE05</accession>
<evidence type="ECO:0000313" key="4">
    <source>
        <dbReference type="Proteomes" id="UP000027730"/>
    </source>
</evidence>
<dbReference type="Pfam" id="PF14232">
    <property type="entry name" value="DUF4334"/>
    <property type="match status" value="1"/>
</dbReference>
<organism evidence="3 4">
    <name type="scientific">Aureobasidium namibiae CBS 147.97</name>
    <dbReference type="NCBI Taxonomy" id="1043004"/>
    <lineage>
        <taxon>Eukaryota</taxon>
        <taxon>Fungi</taxon>
        <taxon>Dikarya</taxon>
        <taxon>Ascomycota</taxon>
        <taxon>Pezizomycotina</taxon>
        <taxon>Dothideomycetes</taxon>
        <taxon>Dothideomycetidae</taxon>
        <taxon>Dothideales</taxon>
        <taxon>Saccotheciaceae</taxon>
        <taxon>Aureobasidium</taxon>
    </lineage>
</organism>
<dbReference type="EMBL" id="KL584739">
    <property type="protein sequence ID" value="KEQ68112.1"/>
    <property type="molecule type" value="Genomic_DNA"/>
</dbReference>
<dbReference type="STRING" id="1043004.A0A074WE05"/>
<evidence type="ECO:0000313" key="3">
    <source>
        <dbReference type="EMBL" id="KEQ68112.1"/>
    </source>
</evidence>